<dbReference type="PROSITE" id="PS50968">
    <property type="entry name" value="BIOTINYL_LIPOYL"/>
    <property type="match status" value="1"/>
</dbReference>
<comment type="cofactor">
    <cofactor evidence="3">
        <name>(R)-lipoate</name>
        <dbReference type="ChEBI" id="CHEBI:83088"/>
    </cofactor>
</comment>
<dbReference type="EMBL" id="GG663752">
    <property type="protein sequence ID" value="EEH51130.1"/>
    <property type="molecule type" value="Genomic_DNA"/>
</dbReference>
<dbReference type="InterPro" id="IPR011053">
    <property type="entry name" value="Single_hybrid_motif"/>
</dbReference>
<dbReference type="InterPro" id="IPR045257">
    <property type="entry name" value="E2/Pdx1"/>
</dbReference>
<feature type="region of interest" description="Disordered" evidence="4">
    <location>
        <begin position="149"/>
        <end position="192"/>
    </location>
</feature>
<reference evidence="7 8" key="1">
    <citation type="journal article" date="2009" name="Science">
        <title>Green evolution and dynamic adaptations revealed by genomes of the marine picoeukaryotes Micromonas.</title>
        <authorList>
            <person name="Worden A.Z."/>
            <person name="Lee J.H."/>
            <person name="Mock T."/>
            <person name="Rouze P."/>
            <person name="Simmons M.P."/>
            <person name="Aerts A.L."/>
            <person name="Allen A.E."/>
            <person name="Cuvelier M.L."/>
            <person name="Derelle E."/>
            <person name="Everett M.V."/>
            <person name="Foulon E."/>
            <person name="Grimwood J."/>
            <person name="Gundlach H."/>
            <person name="Henrissat B."/>
            <person name="Napoli C."/>
            <person name="McDonald S.M."/>
            <person name="Parker M.S."/>
            <person name="Rombauts S."/>
            <person name="Salamov A."/>
            <person name="Von Dassow P."/>
            <person name="Badger J.H."/>
            <person name="Coutinho P.M."/>
            <person name="Demir E."/>
            <person name="Dubchak I."/>
            <person name="Gentemann C."/>
            <person name="Eikrem W."/>
            <person name="Gready J.E."/>
            <person name="John U."/>
            <person name="Lanier W."/>
            <person name="Lindquist E.A."/>
            <person name="Lucas S."/>
            <person name="Mayer K.F."/>
            <person name="Moreau H."/>
            <person name="Not F."/>
            <person name="Otillar R."/>
            <person name="Panaud O."/>
            <person name="Pangilinan J."/>
            <person name="Paulsen I."/>
            <person name="Piegu B."/>
            <person name="Poliakov A."/>
            <person name="Robbens S."/>
            <person name="Schmutz J."/>
            <person name="Toulza E."/>
            <person name="Wyss T."/>
            <person name="Zelensky A."/>
            <person name="Zhou K."/>
            <person name="Armbrust E.V."/>
            <person name="Bhattacharya D."/>
            <person name="Goodenough U.W."/>
            <person name="Van de Peer Y."/>
            <person name="Grigoriev I.V."/>
        </authorList>
    </citation>
    <scope>NUCLEOTIDE SEQUENCE [LARGE SCALE GENOMIC DNA]</scope>
    <source>
        <strain evidence="7 8">CCMP1545</strain>
    </source>
</reference>
<keyword evidence="2 3" id="KW-0450">Lipoyl</keyword>
<accession>C1N9V0</accession>
<evidence type="ECO:0000256" key="1">
    <source>
        <dbReference type="ARBA" id="ARBA00007317"/>
    </source>
</evidence>
<keyword evidence="3" id="KW-0808">Transferase</keyword>
<evidence type="ECO:0000259" key="6">
    <source>
        <dbReference type="PROSITE" id="PS51826"/>
    </source>
</evidence>
<evidence type="ECO:0000256" key="3">
    <source>
        <dbReference type="RuleBase" id="RU003423"/>
    </source>
</evidence>
<dbReference type="Proteomes" id="UP000001876">
    <property type="component" value="Unassembled WGS sequence"/>
</dbReference>
<dbReference type="STRING" id="564608.C1N9V0"/>
<dbReference type="InterPro" id="IPR004167">
    <property type="entry name" value="PSBD"/>
</dbReference>
<dbReference type="FunFam" id="2.40.50.100:FF:000010">
    <property type="entry name" value="Acetyltransferase component of pyruvate dehydrogenase complex"/>
    <property type="match status" value="1"/>
</dbReference>
<feature type="domain" description="Peripheral subunit-binding (PSBD)" evidence="6">
    <location>
        <begin position="102"/>
        <end position="139"/>
    </location>
</feature>
<dbReference type="Gene3D" id="2.40.50.100">
    <property type="match status" value="1"/>
</dbReference>
<evidence type="ECO:0000256" key="2">
    <source>
        <dbReference type="ARBA" id="ARBA00022823"/>
    </source>
</evidence>
<dbReference type="Pfam" id="PF00364">
    <property type="entry name" value="Biotin_lipoyl"/>
    <property type="match status" value="1"/>
</dbReference>
<dbReference type="PANTHER" id="PTHR23151:SF90">
    <property type="entry name" value="DIHYDROLIPOYLLYSINE-RESIDUE ACETYLTRANSFERASE COMPONENT OF PYRUVATE DEHYDROGENASE COMPLEX, MITOCHONDRIAL-RELATED"/>
    <property type="match status" value="1"/>
</dbReference>
<dbReference type="KEGG" id="mpp:MICPUCDRAFT_30461"/>
<dbReference type="Gene3D" id="3.30.559.10">
    <property type="entry name" value="Chloramphenicol acetyltransferase-like domain"/>
    <property type="match status" value="1"/>
</dbReference>
<dbReference type="EC" id="2.3.1.-" evidence="3"/>
<dbReference type="AlphaFoldDB" id="C1N9V0"/>
<evidence type="ECO:0000313" key="7">
    <source>
        <dbReference type="EMBL" id="EEH51130.1"/>
    </source>
</evidence>
<dbReference type="OMA" id="GHWAMRF"/>
<evidence type="ECO:0000259" key="5">
    <source>
        <dbReference type="PROSITE" id="PS50968"/>
    </source>
</evidence>
<keyword evidence="3" id="KW-0012">Acyltransferase</keyword>
<feature type="domain" description="Lipoyl-binding" evidence="5">
    <location>
        <begin position="1"/>
        <end position="75"/>
    </location>
</feature>
<dbReference type="SUPFAM" id="SSF52777">
    <property type="entry name" value="CoA-dependent acyltransferases"/>
    <property type="match status" value="1"/>
</dbReference>
<dbReference type="Pfam" id="PF02817">
    <property type="entry name" value="E3_binding"/>
    <property type="match status" value="1"/>
</dbReference>
<feature type="compositionally biased region" description="Low complexity" evidence="4">
    <location>
        <begin position="156"/>
        <end position="169"/>
    </location>
</feature>
<name>C1N9V0_MICPC</name>
<dbReference type="Pfam" id="PF00198">
    <property type="entry name" value="2-oxoacid_dh"/>
    <property type="match status" value="1"/>
</dbReference>
<dbReference type="InterPro" id="IPR036625">
    <property type="entry name" value="E3-bd_dom_sf"/>
</dbReference>
<dbReference type="RefSeq" id="XP_003064796.1">
    <property type="nucleotide sequence ID" value="XM_003064750.1"/>
</dbReference>
<evidence type="ECO:0000313" key="8">
    <source>
        <dbReference type="Proteomes" id="UP000001876"/>
    </source>
</evidence>
<dbReference type="CDD" id="cd06849">
    <property type="entry name" value="lipoyl_domain"/>
    <property type="match status" value="1"/>
</dbReference>
<dbReference type="GO" id="GO:0016746">
    <property type="term" value="F:acyltransferase activity"/>
    <property type="evidence" value="ECO:0007669"/>
    <property type="project" value="UniProtKB-KW"/>
</dbReference>
<dbReference type="GO" id="GO:0006086">
    <property type="term" value="P:pyruvate decarboxylation to acetyl-CoA"/>
    <property type="evidence" value="ECO:0007669"/>
    <property type="project" value="InterPro"/>
</dbReference>
<dbReference type="InterPro" id="IPR023213">
    <property type="entry name" value="CAT-like_dom_sf"/>
</dbReference>
<dbReference type="PROSITE" id="PS51826">
    <property type="entry name" value="PSBD"/>
    <property type="match status" value="1"/>
</dbReference>
<proteinExistence type="inferred from homology"/>
<organism evidence="8">
    <name type="scientific">Micromonas pusilla (strain CCMP1545)</name>
    <name type="common">Picoplanktonic green alga</name>
    <dbReference type="NCBI Taxonomy" id="564608"/>
    <lineage>
        <taxon>Eukaryota</taxon>
        <taxon>Viridiplantae</taxon>
        <taxon>Chlorophyta</taxon>
        <taxon>Mamiellophyceae</taxon>
        <taxon>Mamiellales</taxon>
        <taxon>Mamiellaceae</taxon>
        <taxon>Micromonas</taxon>
    </lineage>
</organism>
<dbReference type="PANTHER" id="PTHR23151">
    <property type="entry name" value="DIHYDROLIPOAMIDE ACETYL/SUCCINYL-TRANSFERASE-RELATED"/>
    <property type="match status" value="1"/>
</dbReference>
<dbReference type="eggNOG" id="KOG0557">
    <property type="taxonomic scope" value="Eukaryota"/>
</dbReference>
<feature type="compositionally biased region" description="Basic and acidic residues" evidence="4">
    <location>
        <begin position="178"/>
        <end position="190"/>
    </location>
</feature>
<protein>
    <recommendedName>
        <fullName evidence="3">Dihydrolipoamide acetyltransferase component of pyruvate dehydrogenase complex</fullName>
        <ecNumber evidence="3">2.3.1.-</ecNumber>
    </recommendedName>
</protein>
<keyword evidence="8" id="KW-1185">Reference proteome</keyword>
<evidence type="ECO:0000256" key="4">
    <source>
        <dbReference type="SAM" id="MobiDB-lite"/>
    </source>
</evidence>
<comment type="similarity">
    <text evidence="1 3">Belongs to the 2-oxoacid dehydrogenase family.</text>
</comment>
<dbReference type="GeneID" id="9690121"/>
<gene>
    <name evidence="7" type="ORF">MICPUCDRAFT_30461</name>
</gene>
<dbReference type="Gene3D" id="4.10.320.10">
    <property type="entry name" value="E3-binding domain"/>
    <property type="match status" value="1"/>
</dbReference>
<dbReference type="SUPFAM" id="SSF51230">
    <property type="entry name" value="Single hybrid motif"/>
    <property type="match status" value="1"/>
</dbReference>
<dbReference type="OrthoDB" id="537444at2759"/>
<dbReference type="SUPFAM" id="SSF47005">
    <property type="entry name" value="Peripheral subunit-binding domain of 2-oxo acid dehydrogenase complex"/>
    <property type="match status" value="1"/>
</dbReference>
<dbReference type="InterPro" id="IPR001078">
    <property type="entry name" value="2-oxoacid_DH_actylTfrase"/>
</dbReference>
<dbReference type="GO" id="GO:0045254">
    <property type="term" value="C:pyruvate dehydrogenase complex"/>
    <property type="evidence" value="ECO:0007669"/>
    <property type="project" value="InterPro"/>
</dbReference>
<sequence>MPALSPTMTHGGILSWDVEEGGAVRAGDSLAQIETDKATMAHESQEDGFLAKICVAAGAENVPVGVVIGVMVEEEKDVGAFGGAPTTTKAVSKKREDLSGGRMWPSVRRLLAESGLDPLTITPTGARGALVKGDVLAAMGLCDAPKAASSNASNVATTTTTTTTMKTPKTPAPPAPPPKRDPRAQEHEDVPTTSVRKVIASRLLESKTTSPHFFVGADVSLAAVDALRAKLKAVDVRASVNDCVMYAVARALARSPKVNATYDAAEGVGKTSASVDVAVAVATDGGLITPIVFDADKKSLTVIGETVRALASKAKAGTLKPAEFMGGSFSVSNLGMFPVDHFSAILNPPQGAIMAVGRGTSRVHVNDDGTLGDEAVASVTVSADARVCDEADVARFLEAFREEIEADEWSV</sequence>
<dbReference type="GO" id="GO:0005739">
    <property type="term" value="C:mitochondrion"/>
    <property type="evidence" value="ECO:0007669"/>
    <property type="project" value="TreeGrafter"/>
</dbReference>
<dbReference type="InterPro" id="IPR000089">
    <property type="entry name" value="Biotin_lipoyl"/>
</dbReference>